<feature type="region of interest" description="Disordered" evidence="1">
    <location>
        <begin position="387"/>
        <end position="432"/>
    </location>
</feature>
<name>A0AAW2XQ83_9LAMI</name>
<gene>
    <name evidence="3" type="ORF">Slati_0956400</name>
</gene>
<feature type="compositionally biased region" description="Acidic residues" evidence="1">
    <location>
        <begin position="27"/>
        <end position="39"/>
    </location>
</feature>
<evidence type="ECO:0000259" key="2">
    <source>
        <dbReference type="Pfam" id="PF03108"/>
    </source>
</evidence>
<sequence length="505" mass="57326">MQKTVLGMLKRVWGIQKSARMGSGREDEGDSLEESDGEGELSNYEDFNSDKDSDEEGGPKYPVFSVTETFDPKFDIGMLFSSKNELREAIHSHAVKTRRNIKVTKNDKRRLYAKCVEEGCDWKLHALAIGDKSTFQIRDYNDKHECGANYHVKNCNSVWIGKKYEEIFRTDPKRSVKGFRQDVIKDIRSSDGSGGSKFEKLYVCFEGLKLGFLAGCRKIIGVDGCHLKGPHRGGKWLIPAFETVFPAAENRYCVRHLHGNMNRVGFRGLAHKKDLWKAARATTVTEFEERRKEICKLDIKMGERLNDKPPYQWRIPYKHAMSALSSQMPDGEDLVDCCYHVQTYLRVYDPCIYQMNGKEKWNKTNFEPLFPPNPGRQVGRPARARRLQANKKAKCTTKGVRTRHQIQQQEQAFKPPRKAPIATPSSSAPAPTPTLAQAIATIPSSLRQPSPTPRPGVAFAHVPFAPDHSQGLLMKAKEWNLPAPLRFKVFHKDGKKFETVNSLDV</sequence>
<dbReference type="PANTHER" id="PTHR31973:SF191">
    <property type="entry name" value="OS05G0489400 PROTEIN"/>
    <property type="match status" value="1"/>
</dbReference>
<reference evidence="3" key="2">
    <citation type="journal article" date="2024" name="Plant">
        <title>Genomic evolution and insights into agronomic trait innovations of Sesamum species.</title>
        <authorList>
            <person name="Miao H."/>
            <person name="Wang L."/>
            <person name="Qu L."/>
            <person name="Liu H."/>
            <person name="Sun Y."/>
            <person name="Le M."/>
            <person name="Wang Q."/>
            <person name="Wei S."/>
            <person name="Zheng Y."/>
            <person name="Lin W."/>
            <person name="Duan Y."/>
            <person name="Cao H."/>
            <person name="Xiong S."/>
            <person name="Wang X."/>
            <person name="Wei L."/>
            <person name="Li C."/>
            <person name="Ma Q."/>
            <person name="Ju M."/>
            <person name="Zhao R."/>
            <person name="Li G."/>
            <person name="Mu C."/>
            <person name="Tian Q."/>
            <person name="Mei H."/>
            <person name="Zhang T."/>
            <person name="Gao T."/>
            <person name="Zhang H."/>
        </authorList>
    </citation>
    <scope>NUCLEOTIDE SEQUENCE</scope>
    <source>
        <strain evidence="3">KEN1</strain>
    </source>
</reference>
<dbReference type="EMBL" id="JACGWN010000003">
    <property type="protein sequence ID" value="KAL0456172.1"/>
    <property type="molecule type" value="Genomic_DNA"/>
</dbReference>
<dbReference type="InterPro" id="IPR004332">
    <property type="entry name" value="Transposase_MuDR"/>
</dbReference>
<dbReference type="PANTHER" id="PTHR31973">
    <property type="entry name" value="POLYPROTEIN, PUTATIVE-RELATED"/>
    <property type="match status" value="1"/>
</dbReference>
<dbReference type="AlphaFoldDB" id="A0AAW2XQ83"/>
<protein>
    <recommendedName>
        <fullName evidence="2">Transposase MuDR plant domain-containing protein</fullName>
    </recommendedName>
</protein>
<evidence type="ECO:0000256" key="1">
    <source>
        <dbReference type="SAM" id="MobiDB-lite"/>
    </source>
</evidence>
<comment type="caution">
    <text evidence="3">The sequence shown here is derived from an EMBL/GenBank/DDBJ whole genome shotgun (WGS) entry which is preliminary data.</text>
</comment>
<organism evidence="3">
    <name type="scientific">Sesamum latifolium</name>
    <dbReference type="NCBI Taxonomy" id="2727402"/>
    <lineage>
        <taxon>Eukaryota</taxon>
        <taxon>Viridiplantae</taxon>
        <taxon>Streptophyta</taxon>
        <taxon>Embryophyta</taxon>
        <taxon>Tracheophyta</taxon>
        <taxon>Spermatophyta</taxon>
        <taxon>Magnoliopsida</taxon>
        <taxon>eudicotyledons</taxon>
        <taxon>Gunneridae</taxon>
        <taxon>Pentapetalae</taxon>
        <taxon>asterids</taxon>
        <taxon>lamiids</taxon>
        <taxon>Lamiales</taxon>
        <taxon>Pedaliaceae</taxon>
        <taxon>Sesamum</taxon>
    </lineage>
</organism>
<dbReference type="Pfam" id="PF03108">
    <property type="entry name" value="DBD_Tnp_Mut"/>
    <property type="match status" value="1"/>
</dbReference>
<evidence type="ECO:0000313" key="3">
    <source>
        <dbReference type="EMBL" id="KAL0456172.1"/>
    </source>
</evidence>
<feature type="compositionally biased region" description="Basic residues" evidence="1">
    <location>
        <begin position="387"/>
        <end position="404"/>
    </location>
</feature>
<feature type="compositionally biased region" description="Low complexity" evidence="1">
    <location>
        <begin position="419"/>
        <end position="432"/>
    </location>
</feature>
<feature type="region of interest" description="Disordered" evidence="1">
    <location>
        <begin position="18"/>
        <end position="62"/>
    </location>
</feature>
<proteinExistence type="predicted"/>
<accession>A0AAW2XQ83</accession>
<reference evidence="3" key="1">
    <citation type="submission" date="2020-06" db="EMBL/GenBank/DDBJ databases">
        <authorList>
            <person name="Li T."/>
            <person name="Hu X."/>
            <person name="Zhang T."/>
            <person name="Song X."/>
            <person name="Zhang H."/>
            <person name="Dai N."/>
            <person name="Sheng W."/>
            <person name="Hou X."/>
            <person name="Wei L."/>
        </authorList>
    </citation>
    <scope>NUCLEOTIDE SEQUENCE</scope>
    <source>
        <strain evidence="3">KEN1</strain>
        <tissue evidence="3">Leaf</tissue>
    </source>
</reference>
<feature type="domain" description="Transposase MuDR plant" evidence="2">
    <location>
        <begin position="74"/>
        <end position="137"/>
    </location>
</feature>